<name>A0A0R1N060_9LACO</name>
<dbReference type="EMBL" id="AZEC01000003">
    <property type="protein sequence ID" value="KRL13711.1"/>
    <property type="molecule type" value="Genomic_DNA"/>
</dbReference>
<evidence type="ECO:0000256" key="1">
    <source>
        <dbReference type="SAM" id="Phobius"/>
    </source>
</evidence>
<reference evidence="2 3" key="1">
    <citation type="journal article" date="2015" name="Genome Announc.">
        <title>Expanding the biotechnology potential of lactobacilli through comparative genomics of 213 strains and associated genera.</title>
        <authorList>
            <person name="Sun Z."/>
            <person name="Harris H.M."/>
            <person name="McCann A."/>
            <person name="Guo C."/>
            <person name="Argimon S."/>
            <person name="Zhang W."/>
            <person name="Yang X."/>
            <person name="Jeffery I.B."/>
            <person name="Cooney J.C."/>
            <person name="Kagawa T.F."/>
            <person name="Liu W."/>
            <person name="Song Y."/>
            <person name="Salvetti E."/>
            <person name="Wrobel A."/>
            <person name="Rasinkangas P."/>
            <person name="Parkhill J."/>
            <person name="Rea M.C."/>
            <person name="O'Sullivan O."/>
            <person name="Ritari J."/>
            <person name="Douillard F.P."/>
            <person name="Paul Ross R."/>
            <person name="Yang R."/>
            <person name="Briner A.E."/>
            <person name="Felis G.E."/>
            <person name="de Vos W.M."/>
            <person name="Barrangou R."/>
            <person name="Klaenhammer T.R."/>
            <person name="Caufield P.W."/>
            <person name="Cui Y."/>
            <person name="Zhang H."/>
            <person name="O'Toole P.W."/>
        </authorList>
    </citation>
    <scope>NUCLEOTIDE SEQUENCE [LARGE SCALE GENOMIC DNA]</scope>
    <source>
        <strain evidence="2 3">DSM 12744</strain>
    </source>
</reference>
<keyword evidence="3" id="KW-1185">Reference proteome</keyword>
<feature type="transmembrane region" description="Helical" evidence="1">
    <location>
        <begin position="51"/>
        <end position="72"/>
    </location>
</feature>
<evidence type="ECO:0000313" key="2">
    <source>
        <dbReference type="EMBL" id="KRL13711.1"/>
    </source>
</evidence>
<sequence>MLEALFIILIAFQILTRNKHGFLFLMLNVGAYGLGMVIVGMKFIALSNNHLWHISIWAGVIFFIVIGIAAQLPGNGNTFHNKKAAPACVFNTHIGAALATAGKEAMAFALV</sequence>
<keyword evidence="1" id="KW-1133">Transmembrane helix</keyword>
<organism evidence="2 3">
    <name type="scientific">Schleiferilactobacillus perolens DSM 12744</name>
    <dbReference type="NCBI Taxonomy" id="1423792"/>
    <lineage>
        <taxon>Bacteria</taxon>
        <taxon>Bacillati</taxon>
        <taxon>Bacillota</taxon>
        <taxon>Bacilli</taxon>
        <taxon>Lactobacillales</taxon>
        <taxon>Lactobacillaceae</taxon>
        <taxon>Schleiferilactobacillus</taxon>
    </lineage>
</organism>
<dbReference type="PATRIC" id="fig|1423792.3.peg.1761"/>
<feature type="transmembrane region" description="Helical" evidence="1">
    <location>
        <begin position="21"/>
        <end position="45"/>
    </location>
</feature>
<protein>
    <submittedName>
        <fullName evidence="2">Uncharacterized protein</fullName>
    </submittedName>
</protein>
<comment type="caution">
    <text evidence="2">The sequence shown here is derived from an EMBL/GenBank/DDBJ whole genome shotgun (WGS) entry which is preliminary data.</text>
</comment>
<evidence type="ECO:0000313" key="3">
    <source>
        <dbReference type="Proteomes" id="UP000051330"/>
    </source>
</evidence>
<proteinExistence type="predicted"/>
<dbReference type="RefSeq" id="WP_057818534.1">
    <property type="nucleotide sequence ID" value="NZ_AZEC01000003.1"/>
</dbReference>
<accession>A0A0R1N060</accession>
<gene>
    <name evidence="2" type="ORF">FD09_GL001735</name>
</gene>
<keyword evidence="1" id="KW-0472">Membrane</keyword>
<dbReference type="AlphaFoldDB" id="A0A0R1N060"/>
<keyword evidence="1" id="KW-0812">Transmembrane</keyword>
<dbReference type="Proteomes" id="UP000051330">
    <property type="component" value="Unassembled WGS sequence"/>
</dbReference>